<proteinExistence type="predicted"/>
<evidence type="ECO:0000259" key="5">
    <source>
        <dbReference type="Pfam" id="PF07989"/>
    </source>
</evidence>
<comment type="caution">
    <text evidence="6">The sequence shown here is derived from an EMBL/GenBank/DDBJ whole genome shotgun (WGS) entry which is preliminary data.</text>
</comment>
<feature type="coiled-coil region" evidence="3">
    <location>
        <begin position="95"/>
        <end position="160"/>
    </location>
</feature>
<reference evidence="6 7" key="2">
    <citation type="journal article" date="2021" name="Curr. Genet.">
        <title>Genetic response to nitrogen starvation in the aggressive Eucalyptus foliar pathogen Teratosphaeria destructans.</title>
        <authorList>
            <person name="Havenga M."/>
            <person name="Wingfield B.D."/>
            <person name="Wingfield M.J."/>
            <person name="Dreyer L.L."/>
            <person name="Roets F."/>
            <person name="Aylward J."/>
        </authorList>
    </citation>
    <scope>NUCLEOTIDE SEQUENCE [LARGE SCALE GENOMIC DNA]</scope>
    <source>
        <strain evidence="6">CMW44962</strain>
    </source>
</reference>
<reference evidence="6 7" key="1">
    <citation type="journal article" date="2018" name="IMA Fungus">
        <title>IMA Genome-F 10: Nine draft genome sequences of Claviceps purpurea s.lat., including C. arundinis, C. humidiphila, and C. cf. spartinae, pseudomolecules for the pitch canker pathogen Fusarium circinatum, draft genome of Davidsoniella eucalypti, Grosmannia galeiformis, Quambalaria eucalypti, and Teratosphaeria destructans.</title>
        <authorList>
            <person name="Wingfield B.D."/>
            <person name="Liu M."/>
            <person name="Nguyen H.D."/>
            <person name="Lane F.A."/>
            <person name="Morgan S.W."/>
            <person name="De Vos L."/>
            <person name="Wilken P.M."/>
            <person name="Duong T.A."/>
            <person name="Aylward J."/>
            <person name="Coetzee M.P."/>
            <person name="Dadej K."/>
            <person name="De Beer Z.W."/>
            <person name="Findlay W."/>
            <person name="Havenga M."/>
            <person name="Kolarik M."/>
            <person name="Menzies J.G."/>
            <person name="Naidoo K."/>
            <person name="Pochopski O."/>
            <person name="Shoukouhi P."/>
            <person name="Santana Q.C."/>
            <person name="Seifert K.A."/>
            <person name="Soal N."/>
            <person name="Steenkamp E.T."/>
            <person name="Tatham C.T."/>
            <person name="van der Nest M.A."/>
            <person name="Wingfield M.J."/>
        </authorList>
    </citation>
    <scope>NUCLEOTIDE SEQUENCE [LARGE SCALE GENOMIC DNA]</scope>
    <source>
        <strain evidence="6">CMW44962</strain>
    </source>
</reference>
<feature type="region of interest" description="Disordered" evidence="4">
    <location>
        <begin position="1"/>
        <end position="50"/>
    </location>
</feature>
<evidence type="ECO:0000256" key="3">
    <source>
        <dbReference type="SAM" id="Coils"/>
    </source>
</evidence>
<organism evidence="6 7">
    <name type="scientific">Teratosphaeria destructans</name>
    <dbReference type="NCBI Taxonomy" id="418781"/>
    <lineage>
        <taxon>Eukaryota</taxon>
        <taxon>Fungi</taxon>
        <taxon>Dikarya</taxon>
        <taxon>Ascomycota</taxon>
        <taxon>Pezizomycotina</taxon>
        <taxon>Dothideomycetes</taxon>
        <taxon>Dothideomycetidae</taxon>
        <taxon>Mycosphaerellales</taxon>
        <taxon>Teratosphaeriaceae</taxon>
        <taxon>Teratosphaeria</taxon>
    </lineage>
</organism>
<dbReference type="InterPro" id="IPR012943">
    <property type="entry name" value="Cnn_1N"/>
</dbReference>
<feature type="compositionally biased region" description="Polar residues" evidence="4">
    <location>
        <begin position="655"/>
        <end position="673"/>
    </location>
</feature>
<dbReference type="GO" id="GO:0005815">
    <property type="term" value="C:microtubule organizing center"/>
    <property type="evidence" value="ECO:0007669"/>
    <property type="project" value="InterPro"/>
</dbReference>
<feature type="compositionally biased region" description="Basic and acidic residues" evidence="4">
    <location>
        <begin position="770"/>
        <end position="786"/>
    </location>
</feature>
<feature type="compositionally biased region" description="Basic and acidic residues" evidence="4">
    <location>
        <begin position="714"/>
        <end position="744"/>
    </location>
</feature>
<dbReference type="OrthoDB" id="10251744at2759"/>
<dbReference type="GO" id="GO:0005737">
    <property type="term" value="C:cytoplasm"/>
    <property type="evidence" value="ECO:0007669"/>
    <property type="project" value="UniProtKB-SubCell"/>
</dbReference>
<feature type="domain" description="Centrosomin N-terminal motif 1" evidence="5">
    <location>
        <begin position="95"/>
        <end position="171"/>
    </location>
</feature>
<feature type="compositionally biased region" description="Polar residues" evidence="4">
    <location>
        <begin position="242"/>
        <end position="252"/>
    </location>
</feature>
<evidence type="ECO:0000313" key="7">
    <source>
        <dbReference type="Proteomes" id="UP001138500"/>
    </source>
</evidence>
<feature type="region of interest" description="Disordered" evidence="4">
    <location>
        <begin position="549"/>
        <end position="837"/>
    </location>
</feature>
<feature type="compositionally biased region" description="Low complexity" evidence="4">
    <location>
        <begin position="622"/>
        <end position="635"/>
    </location>
</feature>
<evidence type="ECO:0000313" key="6">
    <source>
        <dbReference type="EMBL" id="KAH9816340.1"/>
    </source>
</evidence>
<feature type="region of interest" description="Disordered" evidence="4">
    <location>
        <begin position="185"/>
        <end position="273"/>
    </location>
</feature>
<comment type="subcellular location">
    <subcellularLocation>
        <location evidence="1">Cytoplasm</location>
    </subcellularLocation>
</comment>
<dbReference type="Gene3D" id="1.10.287.1490">
    <property type="match status" value="1"/>
</dbReference>
<dbReference type="Proteomes" id="UP001138500">
    <property type="component" value="Unassembled WGS sequence"/>
</dbReference>
<gene>
    <name evidence="6" type="ORF">Tdes44962_MAKER05607</name>
</gene>
<feature type="compositionally biased region" description="Polar residues" evidence="4">
    <location>
        <begin position="378"/>
        <end position="398"/>
    </location>
</feature>
<dbReference type="Pfam" id="PF07989">
    <property type="entry name" value="Cnn_1N"/>
    <property type="match status" value="1"/>
</dbReference>
<evidence type="ECO:0000256" key="1">
    <source>
        <dbReference type="ARBA" id="ARBA00004496"/>
    </source>
</evidence>
<feature type="compositionally biased region" description="Polar residues" evidence="4">
    <location>
        <begin position="418"/>
        <end position="429"/>
    </location>
</feature>
<sequence>MESSYYGTGRQEVLPASQYLQERLQERRARNLRPKRTRQSDFGPRRAGDDDIFLDEAEASRARATRMYDSSPLAAASLNSDHANSGYHKRPSMGVKDLDGQLDKLNKQNFALKLELSHRREQTQKLQEQIGAMRAQFERAEQLEQEHTQLLEINTRLVEELEKRDKAVEEAMDIICELEDKAAEMEERRTQTRPSTAQADSGYAGTETHEQAPPSSPPELLKQSSKTSPSRHPPPAASAASNRLQSLLNGDQRTPARMRREPSFMSQKKSSTHALRSVYLENARSLRPVQSFNSLLSKRDSRLEDNDLLDSPRLSTLSESSFPSLYSPKKQITPEKYAWEGVDGETLEVPYSEYRQDSINRVSRWIDNGDSDLDDTPSKITRTTSPLSQRTARVTSPSPADPGDDAGYQSLGEAVSIDQLQPSACGQASKQRRRSEQMSSDSANTRMLRASFCSEAGERSLLDTTPAIVRGFDPLQPVTRTAPKQMRSSIELKSAYLSHMRLREDAGAGNAKDDASSDDEDDAHTVTVKDLSLDYDGFPDGNSILMGTPSRFLKHSKPPAGQQVSGDGTVVSPVQPIRRRVSGSAVSPSPRKPSLGRADSGPTFPGSMTRTVTDGSKATIESTTSARTHRSASSSNKTFVQGERGRKQSLAPGEDTTQVSVTSPSRSLSQRTQKLFRRLSNSHSERSDPLRSPTLRTALPTLTSTPSAAYVNHVSKETRKPSASHDKPKPPSSDHQHVKTDGGRRPSLTSRVKTAPTTAAPTPEPPKAAALERDKKPNIFRRRDSSKNTSTPPPATLNGSNTTPNTAPSGAAKEARQTNSRRRSSIREAVTSRKPWR</sequence>
<feature type="compositionally biased region" description="Basic and acidic residues" evidence="4">
    <location>
        <begin position="505"/>
        <end position="515"/>
    </location>
</feature>
<keyword evidence="3" id="KW-0175">Coiled coil</keyword>
<evidence type="ECO:0000256" key="4">
    <source>
        <dbReference type="SAM" id="MobiDB-lite"/>
    </source>
</evidence>
<protein>
    <submittedName>
        <fullName evidence="6">Serine/arginine repetitive matrix protein 1-like</fullName>
    </submittedName>
</protein>
<dbReference type="AlphaFoldDB" id="A0A9W7VYN5"/>
<feature type="compositionally biased region" description="Polar residues" evidence="4">
    <location>
        <begin position="606"/>
        <end position="621"/>
    </location>
</feature>
<keyword evidence="7" id="KW-1185">Reference proteome</keyword>
<name>A0A9W7VYN5_9PEZI</name>
<dbReference type="EMBL" id="RIBY02002411">
    <property type="protein sequence ID" value="KAH9816340.1"/>
    <property type="molecule type" value="Genomic_DNA"/>
</dbReference>
<feature type="compositionally biased region" description="Polar residues" evidence="4">
    <location>
        <begin position="797"/>
        <end position="808"/>
    </location>
</feature>
<evidence type="ECO:0000256" key="2">
    <source>
        <dbReference type="ARBA" id="ARBA00022490"/>
    </source>
</evidence>
<feature type="compositionally biased region" description="Polar residues" evidence="4">
    <location>
        <begin position="264"/>
        <end position="273"/>
    </location>
</feature>
<accession>A0A9W7VYN5</accession>
<keyword evidence="2" id="KW-0963">Cytoplasm</keyword>
<feature type="region of interest" description="Disordered" evidence="4">
    <location>
        <begin position="505"/>
        <end position="524"/>
    </location>
</feature>
<feature type="region of interest" description="Disordered" evidence="4">
    <location>
        <begin position="366"/>
        <end position="445"/>
    </location>
</feature>